<protein>
    <submittedName>
        <fullName evidence="2">Uncharacterized protein</fullName>
    </submittedName>
</protein>
<name>A0A2T7C961_9POAL</name>
<gene>
    <name evidence="2" type="ORF">GQ55_9G378500</name>
</gene>
<keyword evidence="3" id="KW-1185">Reference proteome</keyword>
<feature type="region of interest" description="Disordered" evidence="1">
    <location>
        <begin position="1"/>
        <end position="23"/>
    </location>
</feature>
<dbReference type="AlphaFoldDB" id="A0A2T7C961"/>
<evidence type="ECO:0000256" key="1">
    <source>
        <dbReference type="SAM" id="MobiDB-lite"/>
    </source>
</evidence>
<dbReference type="Gramene" id="PUZ39877">
    <property type="protein sequence ID" value="PUZ39877"/>
    <property type="gene ID" value="GQ55_9G378500"/>
</dbReference>
<dbReference type="Proteomes" id="UP000244336">
    <property type="component" value="Chromosome 9"/>
</dbReference>
<sequence>MEGRERTRLRKLIRSSSPSAAPLQPPLLLFSLAGSQANAPCVDASPAGSRHALRPAYGMHAVAVVISSSHVASPCLHLWICASNPLLALLLDSSSPCLTHALLKFHAD</sequence>
<reference evidence="2 3" key="1">
    <citation type="submission" date="2018-04" db="EMBL/GenBank/DDBJ databases">
        <title>WGS assembly of Panicum hallii var. hallii HAL2.</title>
        <authorList>
            <person name="Lovell J."/>
            <person name="Jenkins J."/>
            <person name="Lowry D."/>
            <person name="Mamidi S."/>
            <person name="Sreedasyam A."/>
            <person name="Weng X."/>
            <person name="Barry K."/>
            <person name="Bonette J."/>
            <person name="Campitelli B."/>
            <person name="Daum C."/>
            <person name="Gordon S."/>
            <person name="Gould B."/>
            <person name="Lipzen A."/>
            <person name="MacQueen A."/>
            <person name="Palacio-Mejia J."/>
            <person name="Plott C."/>
            <person name="Shakirov E."/>
            <person name="Shu S."/>
            <person name="Yoshinaga Y."/>
            <person name="Zane M."/>
            <person name="Rokhsar D."/>
            <person name="Grimwood J."/>
            <person name="Schmutz J."/>
            <person name="Juenger T."/>
        </authorList>
    </citation>
    <scope>NUCLEOTIDE SEQUENCE [LARGE SCALE GENOMIC DNA]</scope>
    <source>
        <strain evidence="3">cv. HAL2</strain>
    </source>
</reference>
<dbReference type="EMBL" id="CM009757">
    <property type="protein sequence ID" value="PUZ39877.1"/>
    <property type="molecule type" value="Genomic_DNA"/>
</dbReference>
<evidence type="ECO:0000313" key="2">
    <source>
        <dbReference type="EMBL" id="PUZ39877.1"/>
    </source>
</evidence>
<organism evidence="2 3">
    <name type="scientific">Panicum hallii var. hallii</name>
    <dbReference type="NCBI Taxonomy" id="1504633"/>
    <lineage>
        <taxon>Eukaryota</taxon>
        <taxon>Viridiplantae</taxon>
        <taxon>Streptophyta</taxon>
        <taxon>Embryophyta</taxon>
        <taxon>Tracheophyta</taxon>
        <taxon>Spermatophyta</taxon>
        <taxon>Magnoliopsida</taxon>
        <taxon>Liliopsida</taxon>
        <taxon>Poales</taxon>
        <taxon>Poaceae</taxon>
        <taxon>PACMAD clade</taxon>
        <taxon>Panicoideae</taxon>
        <taxon>Panicodae</taxon>
        <taxon>Paniceae</taxon>
        <taxon>Panicinae</taxon>
        <taxon>Panicum</taxon>
        <taxon>Panicum sect. Panicum</taxon>
    </lineage>
</organism>
<accession>A0A2T7C961</accession>
<evidence type="ECO:0000313" key="3">
    <source>
        <dbReference type="Proteomes" id="UP000244336"/>
    </source>
</evidence>
<proteinExistence type="predicted"/>